<dbReference type="OrthoDB" id="10029320at2759"/>
<dbReference type="GO" id="GO:0004497">
    <property type="term" value="F:monooxygenase activity"/>
    <property type="evidence" value="ECO:0007669"/>
    <property type="project" value="InterPro"/>
</dbReference>
<dbReference type="GO" id="GO:0020037">
    <property type="term" value="F:heme binding"/>
    <property type="evidence" value="ECO:0007669"/>
    <property type="project" value="InterPro"/>
</dbReference>
<evidence type="ECO:0000313" key="1">
    <source>
        <dbReference type="EMBL" id="KAF3009602.1"/>
    </source>
</evidence>
<dbReference type="AlphaFoldDB" id="A0A9P4TKK6"/>
<dbReference type="GO" id="GO:0016705">
    <property type="term" value="F:oxidoreductase activity, acting on paired donors, with incorporation or reduction of molecular oxygen"/>
    <property type="evidence" value="ECO:0007669"/>
    <property type="project" value="InterPro"/>
</dbReference>
<sequence>MKASSMVIGTQQEPSPTGILPIDIAKEALRLYPPSRRVHREFDGKLFHADIEACHRLGLLSGDDPLTFRPERWQSICPHLRKKDKKNKLKDEERRFGFMPFAKWCRADTKETKAFAMKMILMLVAVLCDKLGDDWKLADKESLPELGVALESSRDAYGDLRLDKV</sequence>
<accession>A0A9P4TKK6</accession>
<protein>
    <submittedName>
        <fullName evidence="1">Uncharacterized protein</fullName>
    </submittedName>
</protein>
<proteinExistence type="predicted"/>
<dbReference type="Proteomes" id="UP000801428">
    <property type="component" value="Unassembled WGS sequence"/>
</dbReference>
<dbReference type="SUPFAM" id="SSF48264">
    <property type="entry name" value="Cytochrome P450"/>
    <property type="match status" value="1"/>
</dbReference>
<gene>
    <name evidence="1" type="ORF">E8E13_006792</name>
</gene>
<dbReference type="GO" id="GO:0005506">
    <property type="term" value="F:iron ion binding"/>
    <property type="evidence" value="ECO:0007669"/>
    <property type="project" value="InterPro"/>
</dbReference>
<evidence type="ECO:0000313" key="2">
    <source>
        <dbReference type="Proteomes" id="UP000801428"/>
    </source>
</evidence>
<comment type="caution">
    <text evidence="1">The sequence shown here is derived from an EMBL/GenBank/DDBJ whole genome shotgun (WGS) entry which is preliminary data.</text>
</comment>
<dbReference type="InterPro" id="IPR036396">
    <property type="entry name" value="Cyt_P450_sf"/>
</dbReference>
<dbReference type="Gene3D" id="1.10.630.10">
    <property type="entry name" value="Cytochrome P450"/>
    <property type="match status" value="1"/>
</dbReference>
<keyword evidence="2" id="KW-1185">Reference proteome</keyword>
<dbReference type="EMBL" id="SWKU01000002">
    <property type="protein sequence ID" value="KAF3009602.1"/>
    <property type="molecule type" value="Genomic_DNA"/>
</dbReference>
<reference evidence="1" key="1">
    <citation type="submission" date="2019-04" db="EMBL/GenBank/DDBJ databases">
        <title>Sequencing of skin fungus with MAO and IRED activity.</title>
        <authorList>
            <person name="Marsaioli A.J."/>
            <person name="Bonatto J.M.C."/>
            <person name="Reis Junior O."/>
        </authorList>
    </citation>
    <scope>NUCLEOTIDE SEQUENCE</scope>
    <source>
        <strain evidence="1">30M1</strain>
    </source>
</reference>
<organism evidence="1 2">
    <name type="scientific">Curvularia kusanoi</name>
    <name type="common">Cochliobolus kusanoi</name>
    <dbReference type="NCBI Taxonomy" id="90978"/>
    <lineage>
        <taxon>Eukaryota</taxon>
        <taxon>Fungi</taxon>
        <taxon>Dikarya</taxon>
        <taxon>Ascomycota</taxon>
        <taxon>Pezizomycotina</taxon>
        <taxon>Dothideomycetes</taxon>
        <taxon>Pleosporomycetidae</taxon>
        <taxon>Pleosporales</taxon>
        <taxon>Pleosporineae</taxon>
        <taxon>Pleosporaceae</taxon>
        <taxon>Curvularia</taxon>
    </lineage>
</organism>
<name>A0A9P4TKK6_CURKU</name>